<evidence type="ECO:0000256" key="2">
    <source>
        <dbReference type="ARBA" id="ARBA00022112"/>
    </source>
</evidence>
<dbReference type="InterPro" id="IPR036069">
    <property type="entry name" value="DUF34/NIF3_sf"/>
</dbReference>
<dbReference type="AlphaFoldDB" id="A0A1H7ABX6"/>
<dbReference type="InterPro" id="IPR017221">
    <property type="entry name" value="DUF34/NIF3_bac"/>
</dbReference>
<dbReference type="Proteomes" id="UP000199662">
    <property type="component" value="Unassembled WGS sequence"/>
</dbReference>
<sequence length="372" mass="40775">MSVKCQVVMDIMDKVAPRILAESWDNVGLLIGSPAQNIERILVCLDVSEAVIERAVQENYDLIIAHHPLIFKPIKNLRTDLPLGRMIGRLLKHDIAVYAAHTNLDTVRGGVNDVLAELLLLKNVKPLDISYEEELVKLAVFVPMEYKDVVQTAIGNAGAGQIGNYSHCSFSVIGVGQFLPLSEAKPFKGNCGILETVNEIRLETILPAKILNKVVKAMLKVHPYESVGYDVYSLKNKGNLEGMGRIGELNEPTTIDEFAKIVKNALSTNQLRVVKSGNKVVRKVALCSGSGAEFIGKAAYAGADVFVTGDVKYHEAQKAVEQGIHLIDAGHFGTEMPVVQVLAERLRSCMEKQGRQVEIIADDTSRDFFTVI</sequence>
<evidence type="ECO:0000256" key="1">
    <source>
        <dbReference type="ARBA" id="ARBA00006964"/>
    </source>
</evidence>
<dbReference type="InterPro" id="IPR002678">
    <property type="entry name" value="DUF34/NIF3"/>
</dbReference>
<dbReference type="Gene3D" id="3.40.1390.30">
    <property type="entry name" value="NIF3 (NGG1p interacting factor 3)-like"/>
    <property type="match status" value="2"/>
</dbReference>
<feature type="binding site" evidence="5">
    <location>
        <position position="67"/>
    </location>
    <ligand>
        <name>a divalent metal cation</name>
        <dbReference type="ChEBI" id="CHEBI:60240"/>
        <label>1</label>
    </ligand>
</feature>
<evidence type="ECO:0000256" key="5">
    <source>
        <dbReference type="PIRSR" id="PIRSR602678-1"/>
    </source>
</evidence>
<dbReference type="InterPro" id="IPR015867">
    <property type="entry name" value="N-reg_PII/ATP_PRibTrfase_C"/>
</dbReference>
<protein>
    <recommendedName>
        <fullName evidence="2 4">GTP cyclohydrolase 1 type 2 homolog</fullName>
    </recommendedName>
</protein>
<dbReference type="GO" id="GO:0005737">
    <property type="term" value="C:cytoplasm"/>
    <property type="evidence" value="ECO:0007669"/>
    <property type="project" value="TreeGrafter"/>
</dbReference>
<dbReference type="PANTHER" id="PTHR13799">
    <property type="entry name" value="NGG1 INTERACTING FACTOR 3"/>
    <property type="match status" value="1"/>
</dbReference>
<comment type="similarity">
    <text evidence="1 4">Belongs to the GTP cyclohydrolase I type 2/NIF3 family.</text>
</comment>
<dbReference type="RefSeq" id="WP_091832082.1">
    <property type="nucleotide sequence ID" value="NZ_FNZK01000012.1"/>
</dbReference>
<evidence type="ECO:0000256" key="4">
    <source>
        <dbReference type="PIRNR" id="PIRNR037489"/>
    </source>
</evidence>
<proteinExistence type="inferred from homology"/>
<dbReference type="FunFam" id="3.40.1390.30:FF:000001">
    <property type="entry name" value="GTP cyclohydrolase 1 type 2"/>
    <property type="match status" value="1"/>
</dbReference>
<dbReference type="PANTHER" id="PTHR13799:SF14">
    <property type="entry name" value="GTP CYCLOHYDROLASE 1 TYPE 2 HOMOLOG"/>
    <property type="match status" value="1"/>
</dbReference>
<dbReference type="EMBL" id="FNZK01000012">
    <property type="protein sequence ID" value="SEJ62034.1"/>
    <property type="molecule type" value="Genomic_DNA"/>
</dbReference>
<gene>
    <name evidence="6" type="ORF">SAMN05660742_1128</name>
</gene>
<accession>A0A1H7ABX6</accession>
<organism evidence="6 7">
    <name type="scientific">Propionispira arboris</name>
    <dbReference type="NCBI Taxonomy" id="84035"/>
    <lineage>
        <taxon>Bacteria</taxon>
        <taxon>Bacillati</taxon>
        <taxon>Bacillota</taxon>
        <taxon>Negativicutes</taxon>
        <taxon>Selenomonadales</taxon>
        <taxon>Selenomonadaceae</taxon>
        <taxon>Propionispira</taxon>
    </lineage>
</organism>
<evidence type="ECO:0000256" key="3">
    <source>
        <dbReference type="ARBA" id="ARBA00022723"/>
    </source>
</evidence>
<dbReference type="STRING" id="84035.SAMN05660742_1128"/>
<name>A0A1H7ABX6_9FIRM</name>
<dbReference type="GO" id="GO:0046872">
    <property type="term" value="F:metal ion binding"/>
    <property type="evidence" value="ECO:0007669"/>
    <property type="project" value="UniProtKB-UniRule"/>
</dbReference>
<dbReference type="FunFam" id="3.30.70.120:FF:000006">
    <property type="entry name" value="GTP cyclohydrolase 1 type 2 homolog"/>
    <property type="match status" value="1"/>
</dbReference>
<feature type="binding site" evidence="5">
    <location>
        <position position="335"/>
    </location>
    <ligand>
        <name>a divalent metal cation</name>
        <dbReference type="ChEBI" id="CHEBI:60240"/>
        <label>1</label>
    </ligand>
</feature>
<evidence type="ECO:0000313" key="7">
    <source>
        <dbReference type="Proteomes" id="UP000199662"/>
    </source>
</evidence>
<dbReference type="NCBIfam" id="TIGR00486">
    <property type="entry name" value="YbgI_SA1388"/>
    <property type="match status" value="1"/>
</dbReference>
<reference evidence="6 7" key="1">
    <citation type="submission" date="2016-10" db="EMBL/GenBank/DDBJ databases">
        <authorList>
            <person name="de Groot N.N."/>
        </authorList>
    </citation>
    <scope>NUCLEOTIDE SEQUENCE [LARGE SCALE GENOMIC DNA]</scope>
    <source>
        <strain evidence="6 7">DSM 2179</strain>
    </source>
</reference>
<feature type="binding site" evidence="5">
    <location>
        <position position="66"/>
    </location>
    <ligand>
        <name>a divalent metal cation</name>
        <dbReference type="ChEBI" id="CHEBI:60240"/>
        <label>1</label>
    </ligand>
</feature>
<feature type="binding site" evidence="5">
    <location>
        <position position="105"/>
    </location>
    <ligand>
        <name>a divalent metal cation</name>
        <dbReference type="ChEBI" id="CHEBI:60240"/>
        <label>1</label>
    </ligand>
</feature>
<dbReference type="Pfam" id="PF01784">
    <property type="entry name" value="DUF34_NIF3"/>
    <property type="match status" value="1"/>
</dbReference>
<keyword evidence="7" id="KW-1185">Reference proteome</keyword>
<dbReference type="Gene3D" id="3.30.70.120">
    <property type="match status" value="1"/>
</dbReference>
<dbReference type="SUPFAM" id="SSF102705">
    <property type="entry name" value="NIF3 (NGG1p interacting factor 3)-like"/>
    <property type="match status" value="1"/>
</dbReference>
<dbReference type="PIRSF" id="PIRSF037489">
    <property type="entry name" value="UCP037489_NIF3_YqfO"/>
    <property type="match status" value="1"/>
</dbReference>
<evidence type="ECO:0000313" key="6">
    <source>
        <dbReference type="EMBL" id="SEJ62034.1"/>
    </source>
</evidence>
<keyword evidence="3 4" id="KW-0479">Metal-binding</keyword>
<feature type="binding site" evidence="5">
    <location>
        <position position="331"/>
    </location>
    <ligand>
        <name>a divalent metal cation</name>
        <dbReference type="ChEBI" id="CHEBI:60240"/>
        <label>1</label>
    </ligand>
</feature>